<dbReference type="GO" id="GO:0003723">
    <property type="term" value="F:RNA binding"/>
    <property type="evidence" value="ECO:0007669"/>
    <property type="project" value="InterPro"/>
</dbReference>
<evidence type="ECO:0000259" key="1">
    <source>
        <dbReference type="Pfam" id="PF14432"/>
    </source>
</evidence>
<dbReference type="PANTHER" id="PTHR47926">
    <property type="entry name" value="PENTATRICOPEPTIDE REPEAT-CONTAINING PROTEIN"/>
    <property type="match status" value="1"/>
</dbReference>
<evidence type="ECO:0000313" key="2">
    <source>
        <dbReference type="EMBL" id="TKW00666.1"/>
    </source>
</evidence>
<proteinExistence type="predicted"/>
<sequence length="229" mass="26062">MFVRLGWFDDAFSFIKSNSEPNGAIWSTIKQLELVTECRSHGNTELAFYAADRLPKVVETCMLLHISTKRWHDVARVRKLMRQEDLGILSDHSWITTKDKVYFFRANDKMHEQSDNNLYQLLETLLEKAKTIDYEPYQNAELSDSEDDEKPAAGSLKHHSERLAVALGLLQTPPGATIRATENITMCMDCHSSIKLFSLLANKEIVVPDSKRLHKFKDGHCSCGDFGAL</sequence>
<dbReference type="Gramene" id="TKW00666">
    <property type="protein sequence ID" value="TKW00666"/>
    <property type="gene ID" value="SEVIR_8G126600v2"/>
</dbReference>
<dbReference type="InterPro" id="IPR032867">
    <property type="entry name" value="DYW_dom"/>
</dbReference>
<organism evidence="2 3">
    <name type="scientific">Setaria viridis</name>
    <name type="common">Green bristlegrass</name>
    <name type="synonym">Setaria italica subsp. viridis</name>
    <dbReference type="NCBI Taxonomy" id="4556"/>
    <lineage>
        <taxon>Eukaryota</taxon>
        <taxon>Viridiplantae</taxon>
        <taxon>Streptophyta</taxon>
        <taxon>Embryophyta</taxon>
        <taxon>Tracheophyta</taxon>
        <taxon>Spermatophyta</taxon>
        <taxon>Magnoliopsida</taxon>
        <taxon>Liliopsida</taxon>
        <taxon>Poales</taxon>
        <taxon>Poaceae</taxon>
        <taxon>PACMAD clade</taxon>
        <taxon>Panicoideae</taxon>
        <taxon>Panicodae</taxon>
        <taxon>Paniceae</taxon>
        <taxon>Cenchrinae</taxon>
        <taxon>Setaria</taxon>
    </lineage>
</organism>
<feature type="domain" description="DYW" evidence="1">
    <location>
        <begin position="134"/>
        <end position="226"/>
    </location>
</feature>
<dbReference type="EMBL" id="CM016559">
    <property type="protein sequence ID" value="TKW00666.1"/>
    <property type="molecule type" value="Genomic_DNA"/>
</dbReference>
<keyword evidence="3" id="KW-1185">Reference proteome</keyword>
<dbReference type="AlphaFoldDB" id="A0A4V6D304"/>
<dbReference type="Proteomes" id="UP000298652">
    <property type="component" value="Chromosome 8"/>
</dbReference>
<dbReference type="OMA" id="RTRGDCH"/>
<name>A0A4V6D304_SETVI</name>
<dbReference type="PANTHER" id="PTHR47926:SF480">
    <property type="entry name" value="TETRATRICOPEPTIDE REPEAT-LIKE SUPERFAMILY PROTEIN ISOFORM 1"/>
    <property type="match status" value="1"/>
</dbReference>
<dbReference type="InterPro" id="IPR046960">
    <property type="entry name" value="PPR_At4g14850-like_plant"/>
</dbReference>
<protein>
    <recommendedName>
        <fullName evidence="1">DYW domain-containing protein</fullName>
    </recommendedName>
</protein>
<dbReference type="Pfam" id="PF14432">
    <property type="entry name" value="DYW_deaminase"/>
    <property type="match status" value="1"/>
</dbReference>
<gene>
    <name evidence="2" type="ORF">SEVIR_8G126600v2</name>
</gene>
<evidence type="ECO:0000313" key="3">
    <source>
        <dbReference type="Proteomes" id="UP000298652"/>
    </source>
</evidence>
<dbReference type="GO" id="GO:0009451">
    <property type="term" value="P:RNA modification"/>
    <property type="evidence" value="ECO:0007669"/>
    <property type="project" value="InterPro"/>
</dbReference>
<reference evidence="2" key="1">
    <citation type="submission" date="2019-03" db="EMBL/GenBank/DDBJ databases">
        <title>WGS assembly of Setaria viridis.</title>
        <authorList>
            <person name="Huang P."/>
            <person name="Jenkins J."/>
            <person name="Grimwood J."/>
            <person name="Barry K."/>
            <person name="Healey A."/>
            <person name="Mamidi S."/>
            <person name="Sreedasyam A."/>
            <person name="Shu S."/>
            <person name="Feldman M."/>
            <person name="Wu J."/>
            <person name="Yu Y."/>
            <person name="Chen C."/>
            <person name="Johnson J."/>
            <person name="Rokhsar D."/>
            <person name="Baxter I."/>
            <person name="Schmutz J."/>
            <person name="Brutnell T."/>
            <person name="Kellogg E."/>
        </authorList>
    </citation>
    <scope>NUCLEOTIDE SEQUENCE [LARGE SCALE GENOMIC DNA]</scope>
</reference>
<dbReference type="GO" id="GO:0008270">
    <property type="term" value="F:zinc ion binding"/>
    <property type="evidence" value="ECO:0007669"/>
    <property type="project" value="InterPro"/>
</dbReference>
<accession>A0A4V6D304</accession>